<sequence length="173" mass="20555">MIKGIRMLIIFLLVSIIIAFFCTSLIMDDRKESEKAFKEYINLLYTVNPKSKSNKNMTLEQVYTENVFEDIMTENAYNTLWRDQIPLVLSLIANRNSYYVKVNNIDIEKYDKNKDGTTTYTYNVDLNIFSSLNKKYIRKSLKGKATLKKIKFKWKIIKDKQFNLEEILLEQEF</sequence>
<reference evidence="2 4" key="2">
    <citation type="submission" date="2016-12" db="EMBL/GenBank/DDBJ databases">
        <title>Clostridium tepidum sp. nov., a close relative of Clostridium sporogenes and Clostridium botulinum Group I.</title>
        <authorList>
            <person name="Dobritsa A.P."/>
            <person name="Kutumbaka K."/>
            <person name="Werner K."/>
            <person name="Samadpour M."/>
        </authorList>
    </citation>
    <scope>NUCLEOTIDE SEQUENCE [LARGE SCALE GENOMIC DNA]</scope>
    <source>
        <strain evidence="2 4">PE</strain>
    </source>
</reference>
<keyword evidence="4" id="KW-1185">Reference proteome</keyword>
<keyword evidence="1" id="KW-0812">Transmembrane</keyword>
<dbReference type="RefSeq" id="WP_078023678.1">
    <property type="nucleotide sequence ID" value="NZ_JADPGM010000004.1"/>
</dbReference>
<evidence type="ECO:0000313" key="5">
    <source>
        <dbReference type="Proteomes" id="UP000190256"/>
    </source>
</evidence>
<keyword evidence="1" id="KW-0472">Membrane</keyword>
<keyword evidence="1" id="KW-1133">Transmembrane helix</keyword>
<evidence type="ECO:0000256" key="1">
    <source>
        <dbReference type="SAM" id="Phobius"/>
    </source>
</evidence>
<comment type="caution">
    <text evidence="3">The sequence shown here is derived from an EMBL/GenBank/DDBJ whole genome shotgun (WGS) entry which is preliminary data.</text>
</comment>
<dbReference type="AlphaFoldDB" id="A0A1S9I461"/>
<protein>
    <submittedName>
        <fullName evidence="3">Uncharacterized protein</fullName>
    </submittedName>
</protein>
<dbReference type="Proteomes" id="UP000190256">
    <property type="component" value="Unassembled WGS sequence"/>
</dbReference>
<evidence type="ECO:0000313" key="4">
    <source>
        <dbReference type="Proteomes" id="UP000190206"/>
    </source>
</evidence>
<dbReference type="OrthoDB" id="1929846at2"/>
<gene>
    <name evidence="2" type="ORF">BS637_05010</name>
    <name evidence="3" type="ORF">BS638_09260</name>
</gene>
<name>A0A1S9I461_9CLOT</name>
<feature type="transmembrane region" description="Helical" evidence="1">
    <location>
        <begin position="7"/>
        <end position="27"/>
    </location>
</feature>
<dbReference type="EMBL" id="MRAE01000021">
    <property type="protein sequence ID" value="OOO65089.1"/>
    <property type="molecule type" value="Genomic_DNA"/>
</dbReference>
<organism evidence="3 5">
    <name type="scientific">Clostridium tepidum</name>
    <dbReference type="NCBI Taxonomy" id="1962263"/>
    <lineage>
        <taxon>Bacteria</taxon>
        <taxon>Bacillati</taxon>
        <taxon>Bacillota</taxon>
        <taxon>Clostridia</taxon>
        <taxon>Eubacteriales</taxon>
        <taxon>Clostridiaceae</taxon>
        <taxon>Clostridium</taxon>
    </lineage>
</organism>
<proteinExistence type="predicted"/>
<dbReference type="Proteomes" id="UP000190206">
    <property type="component" value="Unassembled WGS sequence"/>
</dbReference>
<evidence type="ECO:0000313" key="3">
    <source>
        <dbReference type="EMBL" id="OOO65089.1"/>
    </source>
</evidence>
<accession>A0A1S9I461</accession>
<dbReference type="EMBL" id="MRAD01000004">
    <property type="protein sequence ID" value="OOO62651.1"/>
    <property type="molecule type" value="Genomic_DNA"/>
</dbReference>
<reference evidence="3 5" key="1">
    <citation type="submission" date="2016-12" db="EMBL/GenBank/DDBJ databases">
        <title>Clostridium tepidum sp. nov., a close relative of Clostridium sporogenes and Clostridium botulinum Group I.</title>
        <authorList>
            <person name="Dobritsa A.P."/>
            <person name="Kutumbaka K.K."/>
            <person name="Werner K."/>
            <person name="Wiedmann M."/>
            <person name="Asmus A."/>
            <person name="Samadpour M."/>
        </authorList>
    </citation>
    <scope>NUCLEOTIDE SEQUENCE [LARGE SCALE GENOMIC DNA]</scope>
    <source>
        <strain evidence="3 5">IEH 97212</strain>
    </source>
</reference>
<evidence type="ECO:0000313" key="2">
    <source>
        <dbReference type="EMBL" id="OOO62651.1"/>
    </source>
</evidence>